<proteinExistence type="predicted"/>
<dbReference type="AlphaFoldDB" id="A0A0K0DV11"/>
<protein>
    <submittedName>
        <fullName evidence="1">Uncharacterized protein</fullName>
    </submittedName>
</protein>
<sequence length="69" mass="7893">MDNKSTIQSAGDKNSQMCKSVENFELILQETCIEHEDNESLKAEYFKNIQEVSKKNNDTLPAKEILKSN</sequence>
<organism evidence="1">
    <name type="scientific">Strongyloides stercoralis</name>
    <name type="common">Threadworm</name>
    <dbReference type="NCBI Taxonomy" id="6248"/>
    <lineage>
        <taxon>Eukaryota</taxon>
        <taxon>Metazoa</taxon>
        <taxon>Ecdysozoa</taxon>
        <taxon>Nematoda</taxon>
        <taxon>Chromadorea</taxon>
        <taxon>Rhabditida</taxon>
        <taxon>Tylenchina</taxon>
        <taxon>Panagrolaimomorpha</taxon>
        <taxon>Strongyloidoidea</taxon>
        <taxon>Strongyloididae</taxon>
        <taxon>Strongyloides</taxon>
    </lineage>
</organism>
<accession>A0A0K0DV11</accession>
<name>A0A0K0DV11_STRER</name>
<reference evidence="1" key="1">
    <citation type="submission" date="2015-08" db="UniProtKB">
        <authorList>
            <consortium name="WormBaseParasite"/>
        </authorList>
    </citation>
    <scope>IDENTIFICATION</scope>
</reference>
<dbReference type="WBParaSite" id="SSTP_0000107800.1">
    <property type="protein sequence ID" value="SSTP_0000107800.1"/>
    <property type="gene ID" value="SSTP_0000107800"/>
</dbReference>
<evidence type="ECO:0000313" key="1">
    <source>
        <dbReference type="WBParaSite" id="SSTP_0000107800.1"/>
    </source>
</evidence>